<accession>A0A3V4SQ38</accession>
<evidence type="ECO:0008006" key="3">
    <source>
        <dbReference type="Google" id="ProtNLM"/>
    </source>
</evidence>
<dbReference type="InterPro" id="IPR010982">
    <property type="entry name" value="Lambda_DNA-bd_dom_sf"/>
</dbReference>
<reference evidence="1" key="2">
    <citation type="submission" date="2018-07" db="EMBL/GenBank/DDBJ databases">
        <authorList>
            <consortium name="NARMS: The National Antimicrobial Resistance Monitoring System"/>
        </authorList>
    </citation>
    <scope>NUCLEOTIDE SEQUENCE</scope>
    <source>
        <strain evidence="1">CVM N57113F</strain>
    </source>
</reference>
<protein>
    <recommendedName>
        <fullName evidence="3">Cro/Cl family transcriptional regulator</fullName>
    </recommendedName>
</protein>
<name>A0A3V4SQ38_SALET</name>
<comment type="caution">
    <text evidence="1">The sequence shown here is derived from an EMBL/GenBank/DDBJ whole genome shotgun (WGS) entry which is preliminary data.</text>
</comment>
<sequence>MYKSEVVKHFGGISKTAVALNISHPAVCRWGKVIPEKQAFVIERITNGKLKYDASLYHKVTGVSANQ</sequence>
<dbReference type="GO" id="GO:0003677">
    <property type="term" value="F:DNA binding"/>
    <property type="evidence" value="ECO:0007669"/>
    <property type="project" value="InterPro"/>
</dbReference>
<organism evidence="1">
    <name type="scientific">Salmonella enterica subsp. enterica serovar Altona</name>
    <dbReference type="NCBI Taxonomy" id="1151173"/>
    <lineage>
        <taxon>Bacteria</taxon>
        <taxon>Pseudomonadati</taxon>
        <taxon>Pseudomonadota</taxon>
        <taxon>Gammaproteobacteria</taxon>
        <taxon>Enterobacterales</taxon>
        <taxon>Enterobacteriaceae</taxon>
        <taxon>Salmonella</taxon>
    </lineage>
</organism>
<reference evidence="2" key="1">
    <citation type="submission" date="2018-07" db="EMBL/GenBank/DDBJ databases">
        <authorList>
            <consortium name="GenomeTrakr network: Whole genome sequencing for foodborne pathogen traceback"/>
        </authorList>
    </citation>
    <scope>NUCLEOTIDE SEQUENCE</scope>
    <source>
        <strain evidence="2">FSIS1701107</strain>
    </source>
</reference>
<dbReference type="Gene3D" id="1.10.260.40">
    <property type="entry name" value="lambda repressor-like DNA-binding domains"/>
    <property type="match status" value="1"/>
</dbReference>
<dbReference type="Pfam" id="PF14549">
    <property type="entry name" value="P22_Cro"/>
    <property type="match status" value="1"/>
</dbReference>
<evidence type="ECO:0000313" key="1">
    <source>
        <dbReference type="EMBL" id="ECT5878736.1"/>
    </source>
</evidence>
<dbReference type="EMBL" id="AAMHXE010000010">
    <property type="protein sequence ID" value="EDH5179260.1"/>
    <property type="molecule type" value="Genomic_DNA"/>
</dbReference>
<dbReference type="AlphaFoldDB" id="A0A3V4SQ38"/>
<evidence type="ECO:0000313" key="2">
    <source>
        <dbReference type="EMBL" id="EDH5179260.1"/>
    </source>
</evidence>
<dbReference type="RefSeq" id="WP_000278289.1">
    <property type="nucleotide sequence ID" value="NZ_JADDHZ010000009.1"/>
</dbReference>
<proteinExistence type="predicted"/>
<dbReference type="SUPFAM" id="SSF47413">
    <property type="entry name" value="lambda repressor-like DNA-binding domains"/>
    <property type="match status" value="1"/>
</dbReference>
<gene>
    <name evidence="1" type="ORF">A3Z14_17770</name>
    <name evidence="2" type="ORF">CB082_18040</name>
</gene>
<dbReference type="EMBL" id="AAKNFY010000012">
    <property type="protein sequence ID" value="ECT5878736.1"/>
    <property type="molecule type" value="Genomic_DNA"/>
</dbReference>